<organism evidence="2 3">
    <name type="scientific">Trichomonas vaginalis (strain ATCC PRA-98 / G3)</name>
    <dbReference type="NCBI Taxonomy" id="412133"/>
    <lineage>
        <taxon>Eukaryota</taxon>
        <taxon>Metamonada</taxon>
        <taxon>Parabasalia</taxon>
        <taxon>Trichomonadida</taxon>
        <taxon>Trichomonadidae</taxon>
        <taxon>Trichomonas</taxon>
    </lineage>
</organism>
<dbReference type="VEuPathDB" id="TrichDB:TVAGG3_0076140"/>
<dbReference type="RefSeq" id="XP_001308381.1">
    <property type="nucleotide sequence ID" value="XM_001308380.1"/>
</dbReference>
<evidence type="ECO:0000313" key="2">
    <source>
        <dbReference type="EMBL" id="EAX95451.1"/>
    </source>
</evidence>
<keyword evidence="3" id="KW-1185">Reference proteome</keyword>
<feature type="coiled-coil region" evidence="1">
    <location>
        <begin position="67"/>
        <end position="94"/>
    </location>
</feature>
<evidence type="ECO:0000313" key="3">
    <source>
        <dbReference type="Proteomes" id="UP000001542"/>
    </source>
</evidence>
<accession>A2FI23</accession>
<reference evidence="2" key="2">
    <citation type="journal article" date="2007" name="Science">
        <title>Draft genome sequence of the sexually transmitted pathogen Trichomonas vaginalis.</title>
        <authorList>
            <person name="Carlton J.M."/>
            <person name="Hirt R.P."/>
            <person name="Silva J.C."/>
            <person name="Delcher A.L."/>
            <person name="Schatz M."/>
            <person name="Zhao Q."/>
            <person name="Wortman J.R."/>
            <person name="Bidwell S.L."/>
            <person name="Alsmark U.C.M."/>
            <person name="Besteiro S."/>
            <person name="Sicheritz-Ponten T."/>
            <person name="Noel C.J."/>
            <person name="Dacks J.B."/>
            <person name="Foster P.G."/>
            <person name="Simillion C."/>
            <person name="Van de Peer Y."/>
            <person name="Miranda-Saavedra D."/>
            <person name="Barton G.J."/>
            <person name="Westrop G.D."/>
            <person name="Mueller S."/>
            <person name="Dessi D."/>
            <person name="Fiori P.L."/>
            <person name="Ren Q."/>
            <person name="Paulsen I."/>
            <person name="Zhang H."/>
            <person name="Bastida-Corcuera F.D."/>
            <person name="Simoes-Barbosa A."/>
            <person name="Brown M.T."/>
            <person name="Hayes R.D."/>
            <person name="Mukherjee M."/>
            <person name="Okumura C.Y."/>
            <person name="Schneider R."/>
            <person name="Smith A.J."/>
            <person name="Vanacova S."/>
            <person name="Villalvazo M."/>
            <person name="Haas B.J."/>
            <person name="Pertea M."/>
            <person name="Feldblyum T.V."/>
            <person name="Utterback T.R."/>
            <person name="Shu C.L."/>
            <person name="Osoegawa K."/>
            <person name="de Jong P.J."/>
            <person name="Hrdy I."/>
            <person name="Horvathova L."/>
            <person name="Zubacova Z."/>
            <person name="Dolezal P."/>
            <person name="Malik S.B."/>
            <person name="Logsdon J.M. Jr."/>
            <person name="Henze K."/>
            <person name="Gupta A."/>
            <person name="Wang C.C."/>
            <person name="Dunne R.L."/>
            <person name="Upcroft J.A."/>
            <person name="Upcroft P."/>
            <person name="White O."/>
            <person name="Salzberg S.L."/>
            <person name="Tang P."/>
            <person name="Chiu C.-H."/>
            <person name="Lee Y.-S."/>
            <person name="Embley T.M."/>
            <person name="Coombs G.H."/>
            <person name="Mottram J.C."/>
            <person name="Tachezy J."/>
            <person name="Fraser-Liggett C.M."/>
            <person name="Johnson P.J."/>
        </authorList>
    </citation>
    <scope>NUCLEOTIDE SEQUENCE [LARGE SCALE GENOMIC DNA]</scope>
    <source>
        <strain evidence="2">G3</strain>
    </source>
</reference>
<dbReference type="InParanoid" id="A2FI23"/>
<gene>
    <name evidence="2" type="ORF">TVAG_243400</name>
</gene>
<dbReference type="Proteomes" id="UP000001542">
    <property type="component" value="Unassembled WGS sequence"/>
</dbReference>
<name>A2FI23_TRIV3</name>
<reference evidence="2" key="1">
    <citation type="submission" date="2006-10" db="EMBL/GenBank/DDBJ databases">
        <authorList>
            <person name="Amadeo P."/>
            <person name="Zhao Q."/>
            <person name="Wortman J."/>
            <person name="Fraser-Liggett C."/>
            <person name="Carlton J."/>
        </authorList>
    </citation>
    <scope>NUCLEOTIDE SEQUENCE</scope>
    <source>
        <strain evidence="2">G3</strain>
    </source>
</reference>
<sequence>MKKSSSAKSPRGSDDQLLLQVISKLQFDISELTSKTDPIFKDVNERQINLVEIDKNLDEILLHIHNIQNESSSKINIQNNVEKLQNELTKIQYLKSILITALNSSKSINHSKIENYLQAKATFSNNLEYLRQKTEIYQAISDEMKQFNKKELNYTTNEEFNAIKKNFTSINQIPIKKYLKYAQTFQLSNNQANNDFILQFNAQHDKQLDVINNISNKIEQLKVFISDINQIQKEFQDLLFTRDSMNEMIRSYMNDVPNIMQDLESRNKQLSDKFREKSINQSRFFSLIDSEARSLLSDANQVIEDFMKHNKSMSLMSENEFLNYSNSHKENLQKMNEEIDNLINQRAVVDENNQNNVLSSENLQKVIIGLDGMKNMEKFASHVSTRLKMLEEDQNNLSKKYKIIKEKYEDQLSTIKSFKHYNASKKNDPVYNNLFMLYNKVNSRTNELMNNPDNL</sequence>
<proteinExistence type="predicted"/>
<dbReference type="EMBL" id="DS113805">
    <property type="protein sequence ID" value="EAX95451.1"/>
    <property type="molecule type" value="Genomic_DNA"/>
</dbReference>
<keyword evidence="1" id="KW-0175">Coiled coil</keyword>
<feature type="coiled-coil region" evidence="1">
    <location>
        <begin position="325"/>
        <end position="352"/>
    </location>
</feature>
<dbReference type="KEGG" id="tva:4753205"/>
<dbReference type="AlphaFoldDB" id="A2FI23"/>
<evidence type="ECO:0000256" key="1">
    <source>
        <dbReference type="SAM" id="Coils"/>
    </source>
</evidence>
<protein>
    <submittedName>
        <fullName evidence="2">Uncharacterized protein</fullName>
    </submittedName>
</protein>